<dbReference type="PANTHER" id="PTHR43721:SF30">
    <property type="entry name" value="TR-TYPE G DOMAIN-CONTAINING PROTEIN"/>
    <property type="match status" value="1"/>
</dbReference>
<feature type="region of interest" description="Disordered" evidence="1">
    <location>
        <begin position="85"/>
        <end position="140"/>
    </location>
</feature>
<dbReference type="Gene3D" id="3.40.50.300">
    <property type="entry name" value="P-loop containing nucleotide triphosphate hydrolases"/>
    <property type="match status" value="1"/>
</dbReference>
<dbReference type="EMBL" id="CAVMBE010000017">
    <property type="protein sequence ID" value="CAK3971613.1"/>
    <property type="molecule type" value="Genomic_DNA"/>
</dbReference>
<dbReference type="GO" id="GO:0003924">
    <property type="term" value="F:GTPase activity"/>
    <property type="evidence" value="ECO:0007669"/>
    <property type="project" value="InterPro"/>
</dbReference>
<dbReference type="InterPro" id="IPR050055">
    <property type="entry name" value="EF-Tu_GTPase"/>
</dbReference>
<feature type="domain" description="Tr-type G" evidence="2">
    <location>
        <begin position="315"/>
        <end position="578"/>
    </location>
</feature>
<feature type="region of interest" description="Disordered" evidence="1">
    <location>
        <begin position="781"/>
        <end position="811"/>
    </location>
</feature>
<dbReference type="GO" id="GO:0003746">
    <property type="term" value="F:translation elongation factor activity"/>
    <property type="evidence" value="ECO:0007669"/>
    <property type="project" value="TreeGrafter"/>
</dbReference>
<gene>
    <name evidence="3" type="ORF">LECACI_7A003601</name>
</gene>
<dbReference type="AlphaFoldDB" id="A0AAI8YX46"/>
<keyword evidence="4" id="KW-1185">Reference proteome</keyword>
<comment type="caution">
    <text evidence="3">The sequence shown here is derived from an EMBL/GenBank/DDBJ whole genome shotgun (WGS) entry which is preliminary data.</text>
</comment>
<dbReference type="InterPro" id="IPR000795">
    <property type="entry name" value="T_Tr_GTP-bd_dom"/>
</dbReference>
<sequence length="887" mass="95002">MASIFSFQEEPTRVSSPWLQGVERNDGESFAGAGTARGGDLDVTALSLRNDTTTGQKVTRLQAEPQEGPVEYKLHLLLRPRRKFRSTSTGAHISGSKHSRFSGERPSPRSVSDNILLDSNPSSGSSTPPTASTHQTRQHRLEQLTTQLLWRLQQSSPYHTSSATNTILPSLPEALPELQAPQQPAKLLHGLEESQGALYEIGVSDDGTLVGLAEDEMSESLNNLRAMAACLGCTVEVLRKETVGECEWLEDAVISKKERKVRRSGRLVVAEALIKPVLPSQSPAMTGIEVARNGKPASALPSAEALAPSTTEQLRITLTGPTMSGKSTLLGTLTTSTLDNGRGKSRLSMLKHRHEITSGITSSVTQELLGYQDGTNGDVEVVNYATENIASWIDVHVAAGGSRLVFISDSAGHPRYRRTTVRGLVGWAPHWTLLCIPADDTEDATGRDDSTNTSQQILGTAVPDVDLSGAQLDLCLRLDLPLVIVITKLDLASRTGLRESLTKVLDALKAAGKKPAILPNKPGTIAEEDLQVVHATTLDGACNVVVPLLSDIRETVPIVLTSAVDGTGISNLHALLHELPIPNKAENGTDGADSGLTTVFDVEDVYSKPAEVDGLIVSGRLRSGQISVGDSAFIGPFSGHDHNEDSEDSDERPLRKPDSQLPTSRSFPGALRASHLAPPYFHLPNQEWRRVTVTSIRNLRLPVHSLHADEVGTVAITAEESSNERTLPLARIRKGMVLAMLQPLATRTFTAKFKRDDLESLAVGNHVVVYISSVRGSAKVVSARAPDSPQDARPLADRGRSGSAESFSFDDFEGSLDGRGSKVAGTITDPELLVTLSFDFSKEFVTVGDRVLVMPGGGPGLYGGHERGERGLAGLDGFVGEITEVRG</sequence>
<dbReference type="Pfam" id="PF00009">
    <property type="entry name" value="GTP_EFTU"/>
    <property type="match status" value="1"/>
</dbReference>
<reference evidence="3" key="1">
    <citation type="submission" date="2023-11" db="EMBL/GenBank/DDBJ databases">
        <authorList>
            <person name="Alioto T."/>
            <person name="Alioto T."/>
            <person name="Gomez Garrido J."/>
        </authorList>
    </citation>
    <scope>NUCLEOTIDE SEQUENCE</scope>
</reference>
<evidence type="ECO:0000313" key="4">
    <source>
        <dbReference type="Proteomes" id="UP001296104"/>
    </source>
</evidence>
<dbReference type="SUPFAM" id="SSF52540">
    <property type="entry name" value="P-loop containing nucleoside triphosphate hydrolases"/>
    <property type="match status" value="1"/>
</dbReference>
<dbReference type="GO" id="GO:0005525">
    <property type="term" value="F:GTP binding"/>
    <property type="evidence" value="ECO:0007669"/>
    <property type="project" value="InterPro"/>
</dbReference>
<protein>
    <recommendedName>
        <fullName evidence="2">Tr-type G domain-containing protein</fullName>
    </recommendedName>
</protein>
<feature type="region of interest" description="Disordered" evidence="1">
    <location>
        <begin position="633"/>
        <end position="669"/>
    </location>
</feature>
<dbReference type="Proteomes" id="UP001296104">
    <property type="component" value="Unassembled WGS sequence"/>
</dbReference>
<evidence type="ECO:0000313" key="3">
    <source>
        <dbReference type="EMBL" id="CAK3971613.1"/>
    </source>
</evidence>
<accession>A0AAI8YX46</accession>
<feature type="compositionally biased region" description="Low complexity" evidence="1">
    <location>
        <begin position="119"/>
        <end position="133"/>
    </location>
</feature>
<evidence type="ECO:0000256" key="1">
    <source>
        <dbReference type="SAM" id="MobiDB-lite"/>
    </source>
</evidence>
<name>A0AAI8YX46_9PEZI</name>
<dbReference type="PANTHER" id="PTHR43721">
    <property type="entry name" value="ELONGATION FACTOR TU-RELATED"/>
    <property type="match status" value="1"/>
</dbReference>
<dbReference type="InterPro" id="IPR027417">
    <property type="entry name" value="P-loop_NTPase"/>
</dbReference>
<organism evidence="3 4">
    <name type="scientific">Lecanosticta acicola</name>
    <dbReference type="NCBI Taxonomy" id="111012"/>
    <lineage>
        <taxon>Eukaryota</taxon>
        <taxon>Fungi</taxon>
        <taxon>Dikarya</taxon>
        <taxon>Ascomycota</taxon>
        <taxon>Pezizomycotina</taxon>
        <taxon>Dothideomycetes</taxon>
        <taxon>Dothideomycetidae</taxon>
        <taxon>Mycosphaerellales</taxon>
        <taxon>Mycosphaerellaceae</taxon>
        <taxon>Lecanosticta</taxon>
    </lineage>
</organism>
<evidence type="ECO:0000259" key="2">
    <source>
        <dbReference type="Pfam" id="PF00009"/>
    </source>
</evidence>
<proteinExistence type="predicted"/>